<dbReference type="Pfam" id="PF17667">
    <property type="entry name" value="Pkinase_fungal"/>
    <property type="match status" value="1"/>
</dbReference>
<dbReference type="OrthoDB" id="5584477at2759"/>
<gene>
    <name evidence="3" type="ORF">FOMPIDRAFT_1050041</name>
</gene>
<accession>S8E598</accession>
<dbReference type="PANTHER" id="PTHR38248:SF2">
    <property type="entry name" value="FUNK1 11"/>
    <property type="match status" value="1"/>
</dbReference>
<sequence length="242" mass="27120">MRHTRILAEDQENGARRAVNIGQVDAAPSGPSGEGKGKSVSLRQSQHVPSQPSNRLNVEPPAATSENTAKPRYRTGTGPFMALELLRSNPPPAHRYRYDVESFFYLYVCGAATYRADGDERIFVIKDWNYDSLRRIGTEKLQFLVDAEQYTKVFEGAHADFKPAIAGFLLDMWLTFQGVCQLSQEIAKIITFRSLRRLPTVEDEKLIADKRQAQDDKVTYQAFMKMMGEPELLAEASGSPSA</sequence>
<feature type="domain" description="Fungal-type protein kinase" evidence="2">
    <location>
        <begin position="66"/>
        <end position="106"/>
    </location>
</feature>
<evidence type="ECO:0000259" key="2">
    <source>
        <dbReference type="Pfam" id="PF17667"/>
    </source>
</evidence>
<dbReference type="Proteomes" id="UP000015241">
    <property type="component" value="Unassembled WGS sequence"/>
</dbReference>
<evidence type="ECO:0000313" key="3">
    <source>
        <dbReference type="EMBL" id="EPT00217.1"/>
    </source>
</evidence>
<organism evidence="3 4">
    <name type="scientific">Fomitopsis schrenkii</name>
    <name type="common">Brown rot fungus</name>
    <dbReference type="NCBI Taxonomy" id="2126942"/>
    <lineage>
        <taxon>Eukaryota</taxon>
        <taxon>Fungi</taxon>
        <taxon>Dikarya</taxon>
        <taxon>Basidiomycota</taxon>
        <taxon>Agaricomycotina</taxon>
        <taxon>Agaricomycetes</taxon>
        <taxon>Polyporales</taxon>
        <taxon>Fomitopsis</taxon>
    </lineage>
</organism>
<dbReference type="HOGENOM" id="CLU_080066_0_0_1"/>
<feature type="compositionally biased region" description="Polar residues" evidence="1">
    <location>
        <begin position="42"/>
        <end position="56"/>
    </location>
</feature>
<evidence type="ECO:0000256" key="1">
    <source>
        <dbReference type="SAM" id="MobiDB-lite"/>
    </source>
</evidence>
<name>S8E598_FOMSC</name>
<feature type="region of interest" description="Disordered" evidence="1">
    <location>
        <begin position="1"/>
        <end position="75"/>
    </location>
</feature>
<dbReference type="EMBL" id="KE504151">
    <property type="protein sequence ID" value="EPT00217.1"/>
    <property type="molecule type" value="Genomic_DNA"/>
</dbReference>
<reference evidence="3 4" key="1">
    <citation type="journal article" date="2012" name="Science">
        <title>The Paleozoic origin of enzymatic lignin decomposition reconstructed from 31 fungal genomes.</title>
        <authorList>
            <person name="Floudas D."/>
            <person name="Binder M."/>
            <person name="Riley R."/>
            <person name="Barry K."/>
            <person name="Blanchette R.A."/>
            <person name="Henrissat B."/>
            <person name="Martinez A.T."/>
            <person name="Otillar R."/>
            <person name="Spatafora J.W."/>
            <person name="Yadav J.S."/>
            <person name="Aerts A."/>
            <person name="Benoit I."/>
            <person name="Boyd A."/>
            <person name="Carlson A."/>
            <person name="Copeland A."/>
            <person name="Coutinho P.M."/>
            <person name="de Vries R.P."/>
            <person name="Ferreira P."/>
            <person name="Findley K."/>
            <person name="Foster B."/>
            <person name="Gaskell J."/>
            <person name="Glotzer D."/>
            <person name="Gorecki P."/>
            <person name="Heitman J."/>
            <person name="Hesse C."/>
            <person name="Hori C."/>
            <person name="Igarashi K."/>
            <person name="Jurgens J.A."/>
            <person name="Kallen N."/>
            <person name="Kersten P."/>
            <person name="Kohler A."/>
            <person name="Kuees U."/>
            <person name="Kumar T.K.A."/>
            <person name="Kuo A."/>
            <person name="LaButti K."/>
            <person name="Larrondo L.F."/>
            <person name="Lindquist E."/>
            <person name="Ling A."/>
            <person name="Lombard V."/>
            <person name="Lucas S."/>
            <person name="Lundell T."/>
            <person name="Martin R."/>
            <person name="McLaughlin D.J."/>
            <person name="Morgenstern I."/>
            <person name="Morin E."/>
            <person name="Murat C."/>
            <person name="Nagy L.G."/>
            <person name="Nolan M."/>
            <person name="Ohm R.A."/>
            <person name="Patyshakuliyeva A."/>
            <person name="Rokas A."/>
            <person name="Ruiz-Duenas F.J."/>
            <person name="Sabat G."/>
            <person name="Salamov A."/>
            <person name="Samejima M."/>
            <person name="Schmutz J."/>
            <person name="Slot J.C."/>
            <person name="St John F."/>
            <person name="Stenlid J."/>
            <person name="Sun H."/>
            <person name="Sun S."/>
            <person name="Syed K."/>
            <person name="Tsang A."/>
            <person name="Wiebenga A."/>
            <person name="Young D."/>
            <person name="Pisabarro A."/>
            <person name="Eastwood D.C."/>
            <person name="Martin F."/>
            <person name="Cullen D."/>
            <person name="Grigoriev I.V."/>
            <person name="Hibbett D.S."/>
        </authorList>
    </citation>
    <scope>NUCLEOTIDE SEQUENCE</scope>
    <source>
        <strain evidence="4">FP-58527</strain>
    </source>
</reference>
<keyword evidence="4" id="KW-1185">Reference proteome</keyword>
<dbReference type="InParanoid" id="S8E598"/>
<proteinExistence type="predicted"/>
<protein>
    <recommendedName>
        <fullName evidence="2">Fungal-type protein kinase domain-containing protein</fullName>
    </recommendedName>
</protein>
<evidence type="ECO:0000313" key="4">
    <source>
        <dbReference type="Proteomes" id="UP000015241"/>
    </source>
</evidence>
<dbReference type="AlphaFoldDB" id="S8E598"/>
<dbReference type="InterPro" id="IPR040976">
    <property type="entry name" value="Pkinase_fungal"/>
</dbReference>
<dbReference type="PANTHER" id="PTHR38248">
    <property type="entry name" value="FUNK1 6"/>
    <property type="match status" value="1"/>
</dbReference>